<protein>
    <recommendedName>
        <fullName evidence="1">Mycothiol-dependent maleylpyruvate isomerase metal-binding domain-containing protein</fullName>
    </recommendedName>
</protein>
<dbReference type="Pfam" id="PF11716">
    <property type="entry name" value="MDMPI_N"/>
    <property type="match status" value="1"/>
</dbReference>
<dbReference type="RefSeq" id="WP_103562224.1">
    <property type="nucleotide sequence ID" value="NZ_MTBP01000001.1"/>
</dbReference>
<evidence type="ECO:0000313" key="3">
    <source>
        <dbReference type="Proteomes" id="UP000242367"/>
    </source>
</evidence>
<dbReference type="NCBIfam" id="TIGR03086">
    <property type="entry name" value="TIGR03086 family metal-binding protein"/>
    <property type="match status" value="1"/>
</dbReference>
<dbReference type="SUPFAM" id="SSF109854">
    <property type="entry name" value="DinB/YfiT-like putative metalloenzymes"/>
    <property type="match status" value="1"/>
</dbReference>
<dbReference type="Gene3D" id="1.20.120.450">
    <property type="entry name" value="dinb family like domain"/>
    <property type="match status" value="1"/>
</dbReference>
<dbReference type="InterPro" id="IPR017517">
    <property type="entry name" value="Maleyloyr_isom"/>
</dbReference>
<dbReference type="NCBIfam" id="TIGR03083">
    <property type="entry name" value="maleylpyruvate isomerase family mycothiol-dependent enzyme"/>
    <property type="match status" value="1"/>
</dbReference>
<dbReference type="InterPro" id="IPR017520">
    <property type="entry name" value="CHP03086"/>
</dbReference>
<dbReference type="InterPro" id="IPR034660">
    <property type="entry name" value="DinB/YfiT-like"/>
</dbReference>
<sequence length="202" mass="21586">MKDLSRLRSLDRRVLERSRDLVATVTDADLARPTPCAGWTLRDLLSHMAGQHVGFATAAEGETADASGWRDADLGPDAASARAVYSASAARVTAAFERDMPERGLWLPEIRTDAFFPPAVALGFHLVDYVVHNWDVARTLGLASPDDEESAAAALEVALRVPDGPEFRGPGKAFAAVLPAPDGGSTLDRVLTVLGRSPDWTP</sequence>
<accession>A0A2P4UQS5</accession>
<dbReference type="Proteomes" id="UP000242367">
    <property type="component" value="Unassembled WGS sequence"/>
</dbReference>
<reference evidence="2 3" key="1">
    <citation type="journal article" date="2017" name="Chemistry">
        <title>Isolation, Biosynthesis and Chemical Modifications of Rubterolones A-F: Rare Tropolone Alkaloids from Actinomadura sp. 5-2.</title>
        <authorList>
            <person name="Guo H."/>
            <person name="Benndorf R."/>
            <person name="Leichnitz D."/>
            <person name="Klassen J.L."/>
            <person name="Vollmers J."/>
            <person name="Gorls H."/>
            <person name="Steinacker M."/>
            <person name="Weigel C."/>
            <person name="Dahse H.M."/>
            <person name="Kaster A.K."/>
            <person name="de Beer Z.W."/>
            <person name="Poulsen M."/>
            <person name="Beemelmanns C."/>
        </authorList>
    </citation>
    <scope>NUCLEOTIDE SEQUENCE [LARGE SCALE GENOMIC DNA]</scope>
    <source>
        <strain evidence="2 3">5-2</strain>
    </source>
</reference>
<dbReference type="EMBL" id="MTBP01000001">
    <property type="protein sequence ID" value="POM27402.1"/>
    <property type="molecule type" value="Genomic_DNA"/>
</dbReference>
<comment type="caution">
    <text evidence="2">The sequence shown here is derived from an EMBL/GenBank/DDBJ whole genome shotgun (WGS) entry which is preliminary data.</text>
</comment>
<name>A0A2P4UQS5_9ACTN</name>
<evidence type="ECO:0000313" key="2">
    <source>
        <dbReference type="EMBL" id="POM27402.1"/>
    </source>
</evidence>
<organism evidence="2 3">
    <name type="scientific">Actinomadura rubteroloni</name>
    <dbReference type="NCBI Taxonomy" id="1926885"/>
    <lineage>
        <taxon>Bacteria</taxon>
        <taxon>Bacillati</taxon>
        <taxon>Actinomycetota</taxon>
        <taxon>Actinomycetes</taxon>
        <taxon>Streptosporangiales</taxon>
        <taxon>Thermomonosporaceae</taxon>
        <taxon>Actinomadura</taxon>
    </lineage>
</organism>
<dbReference type="GO" id="GO:0046872">
    <property type="term" value="F:metal ion binding"/>
    <property type="evidence" value="ECO:0007669"/>
    <property type="project" value="InterPro"/>
</dbReference>
<dbReference type="AlphaFoldDB" id="A0A2P4UQS5"/>
<feature type="domain" description="Mycothiol-dependent maleylpyruvate isomerase metal-binding" evidence="1">
    <location>
        <begin position="13"/>
        <end position="137"/>
    </location>
</feature>
<keyword evidence="3" id="KW-1185">Reference proteome</keyword>
<proteinExistence type="predicted"/>
<evidence type="ECO:0000259" key="1">
    <source>
        <dbReference type="Pfam" id="PF11716"/>
    </source>
</evidence>
<gene>
    <name evidence="2" type="ORF">BTM25_18160</name>
</gene>
<dbReference type="InterPro" id="IPR024344">
    <property type="entry name" value="MDMPI_metal-binding"/>
</dbReference>